<keyword evidence="2 4" id="KW-0238">DNA-binding</keyword>
<dbReference type="InterPro" id="IPR001647">
    <property type="entry name" value="HTH_TetR"/>
</dbReference>
<comment type="caution">
    <text evidence="6">The sequence shown here is derived from an EMBL/GenBank/DDBJ whole genome shotgun (WGS) entry which is preliminary data.</text>
</comment>
<dbReference type="Proteomes" id="UP000622017">
    <property type="component" value="Unassembled WGS sequence"/>
</dbReference>
<dbReference type="PANTHER" id="PTHR30055:SF234">
    <property type="entry name" value="HTH-TYPE TRANSCRIPTIONAL REGULATOR BETI"/>
    <property type="match status" value="1"/>
</dbReference>
<keyword evidence="1" id="KW-0805">Transcription regulation</keyword>
<dbReference type="Pfam" id="PF00440">
    <property type="entry name" value="TetR_N"/>
    <property type="match status" value="1"/>
</dbReference>
<evidence type="ECO:0000256" key="4">
    <source>
        <dbReference type="PROSITE-ProRule" id="PRU00335"/>
    </source>
</evidence>
<dbReference type="InterPro" id="IPR050109">
    <property type="entry name" value="HTH-type_TetR-like_transc_reg"/>
</dbReference>
<dbReference type="SUPFAM" id="SSF46689">
    <property type="entry name" value="Homeodomain-like"/>
    <property type="match status" value="1"/>
</dbReference>
<dbReference type="EMBL" id="JACSCY010000017">
    <property type="protein sequence ID" value="MBC6612782.1"/>
    <property type="molecule type" value="Genomic_DNA"/>
</dbReference>
<organism evidence="6 7">
    <name type="scientific">Hymenobacter citatus</name>
    <dbReference type="NCBI Taxonomy" id="2763506"/>
    <lineage>
        <taxon>Bacteria</taxon>
        <taxon>Pseudomonadati</taxon>
        <taxon>Bacteroidota</taxon>
        <taxon>Cytophagia</taxon>
        <taxon>Cytophagales</taxon>
        <taxon>Hymenobacteraceae</taxon>
        <taxon>Hymenobacter</taxon>
    </lineage>
</organism>
<name>A0ABR7MNX1_9BACT</name>
<evidence type="ECO:0000256" key="3">
    <source>
        <dbReference type="ARBA" id="ARBA00023163"/>
    </source>
</evidence>
<reference evidence="6 7" key="1">
    <citation type="submission" date="2020-08" db="EMBL/GenBank/DDBJ databases">
        <title>Hymenobacter sp.</title>
        <authorList>
            <person name="Kim M.K."/>
        </authorList>
    </citation>
    <scope>NUCLEOTIDE SEQUENCE [LARGE SCALE GENOMIC DNA]</scope>
    <source>
        <strain evidence="6 7">BT507</strain>
    </source>
</reference>
<accession>A0ABR7MNX1</accession>
<evidence type="ECO:0000313" key="7">
    <source>
        <dbReference type="Proteomes" id="UP000622017"/>
    </source>
</evidence>
<proteinExistence type="predicted"/>
<dbReference type="RefSeq" id="WP_187320998.1">
    <property type="nucleotide sequence ID" value="NZ_JACSCY010000017.1"/>
</dbReference>
<protein>
    <submittedName>
        <fullName evidence="6">TetR/AcrR family transcriptional regulator</fullName>
    </submittedName>
</protein>
<evidence type="ECO:0000259" key="5">
    <source>
        <dbReference type="PROSITE" id="PS50977"/>
    </source>
</evidence>
<keyword evidence="7" id="KW-1185">Reference proteome</keyword>
<feature type="DNA-binding region" description="H-T-H motif" evidence="4">
    <location>
        <begin position="23"/>
        <end position="42"/>
    </location>
</feature>
<sequence>MPPTQQAIIDAAIDVFNEDYSASLEQVAAQAGVTRRTLHRYFTGREELLACCELEMQRTCRLALTQALDSSTDPLTQLENMLYAVVDCGAKYSFFHKLHTRPQHRGIPHAGEADYDVLHGRYRRIVEQLQAKGIISPHITAEWVKMLMSGIVSATIHADSFGAVDAAHVKQFAWFSFSKGIGL</sequence>
<evidence type="ECO:0000256" key="2">
    <source>
        <dbReference type="ARBA" id="ARBA00023125"/>
    </source>
</evidence>
<dbReference type="InterPro" id="IPR001387">
    <property type="entry name" value="Cro/C1-type_HTH"/>
</dbReference>
<dbReference type="PANTHER" id="PTHR30055">
    <property type="entry name" value="HTH-TYPE TRANSCRIPTIONAL REGULATOR RUTR"/>
    <property type="match status" value="1"/>
</dbReference>
<feature type="domain" description="HTH tetR-type" evidence="5">
    <location>
        <begin position="2"/>
        <end position="60"/>
    </location>
</feature>
<dbReference type="CDD" id="cd00093">
    <property type="entry name" value="HTH_XRE"/>
    <property type="match status" value="1"/>
</dbReference>
<evidence type="ECO:0000256" key="1">
    <source>
        <dbReference type="ARBA" id="ARBA00023015"/>
    </source>
</evidence>
<dbReference type="Gene3D" id="1.10.357.10">
    <property type="entry name" value="Tetracycline Repressor, domain 2"/>
    <property type="match status" value="1"/>
</dbReference>
<dbReference type="InterPro" id="IPR009057">
    <property type="entry name" value="Homeodomain-like_sf"/>
</dbReference>
<gene>
    <name evidence="6" type="ORF">H8B15_17800</name>
</gene>
<evidence type="ECO:0000313" key="6">
    <source>
        <dbReference type="EMBL" id="MBC6612782.1"/>
    </source>
</evidence>
<keyword evidence="3" id="KW-0804">Transcription</keyword>
<dbReference type="PROSITE" id="PS50977">
    <property type="entry name" value="HTH_TETR_2"/>
    <property type="match status" value="1"/>
</dbReference>